<dbReference type="Proteomes" id="UP000325286">
    <property type="component" value="Chromosome"/>
</dbReference>
<gene>
    <name evidence="1" type="ORF">UC8_21260</name>
</gene>
<sequence length="100" mass="10761">MRILCICLLTLALGCSSQEVVELPPPTSSDQLVAKLDQIAATGQYEDVLMELTMGLEEAGLMGEAVELQQCTTLDDEARVKQVAKQLSARVKKQLAAQNG</sequence>
<evidence type="ECO:0000313" key="2">
    <source>
        <dbReference type="Proteomes" id="UP000325286"/>
    </source>
</evidence>
<protein>
    <submittedName>
        <fullName evidence="1">Uncharacterized protein</fullName>
    </submittedName>
</protein>
<dbReference type="EMBL" id="CP042914">
    <property type="protein sequence ID" value="QEG40120.1"/>
    <property type="molecule type" value="Genomic_DNA"/>
</dbReference>
<reference evidence="1 2" key="1">
    <citation type="submission" date="2019-08" db="EMBL/GenBank/DDBJ databases">
        <title>Deep-cultivation of Planctomycetes and their phenomic and genomic characterization uncovers novel biology.</title>
        <authorList>
            <person name="Wiegand S."/>
            <person name="Jogler M."/>
            <person name="Boedeker C."/>
            <person name="Pinto D."/>
            <person name="Vollmers J."/>
            <person name="Rivas-Marin E."/>
            <person name="Kohn T."/>
            <person name="Peeters S.H."/>
            <person name="Heuer A."/>
            <person name="Rast P."/>
            <person name="Oberbeckmann S."/>
            <person name="Bunk B."/>
            <person name="Jeske O."/>
            <person name="Meyerdierks A."/>
            <person name="Storesund J.E."/>
            <person name="Kallscheuer N."/>
            <person name="Luecker S."/>
            <person name="Lage O.M."/>
            <person name="Pohl T."/>
            <person name="Merkel B.J."/>
            <person name="Hornburger P."/>
            <person name="Mueller R.-W."/>
            <person name="Bruemmer F."/>
            <person name="Labrenz M."/>
            <person name="Spormann A.M."/>
            <person name="Op den Camp H."/>
            <person name="Overmann J."/>
            <person name="Amann R."/>
            <person name="Jetten M.S.M."/>
            <person name="Mascher T."/>
            <person name="Medema M.H."/>
            <person name="Devos D.P."/>
            <person name="Kaster A.-K."/>
            <person name="Ovreas L."/>
            <person name="Rohde M."/>
            <person name="Galperin M.Y."/>
            <person name="Jogler C."/>
        </authorList>
    </citation>
    <scope>NUCLEOTIDE SEQUENCE [LARGE SCALE GENOMIC DNA]</scope>
    <source>
        <strain evidence="1 2">UC8</strain>
    </source>
</reference>
<dbReference type="RefSeq" id="WP_068130447.1">
    <property type="nucleotide sequence ID" value="NZ_CP042914.1"/>
</dbReference>
<organism evidence="1 2">
    <name type="scientific">Roseimaritima ulvae</name>
    <dbReference type="NCBI Taxonomy" id="980254"/>
    <lineage>
        <taxon>Bacteria</taxon>
        <taxon>Pseudomonadati</taxon>
        <taxon>Planctomycetota</taxon>
        <taxon>Planctomycetia</taxon>
        <taxon>Pirellulales</taxon>
        <taxon>Pirellulaceae</taxon>
        <taxon>Roseimaritima</taxon>
    </lineage>
</organism>
<proteinExistence type="predicted"/>
<dbReference type="AlphaFoldDB" id="A0A5B9QR38"/>
<keyword evidence="2" id="KW-1185">Reference proteome</keyword>
<dbReference type="PROSITE" id="PS51257">
    <property type="entry name" value="PROKAR_LIPOPROTEIN"/>
    <property type="match status" value="1"/>
</dbReference>
<accession>A0A5B9QR38</accession>
<dbReference type="KEGG" id="rul:UC8_21260"/>
<name>A0A5B9QR38_9BACT</name>
<evidence type="ECO:0000313" key="1">
    <source>
        <dbReference type="EMBL" id="QEG40120.1"/>
    </source>
</evidence>
<dbReference type="OrthoDB" id="280022at2"/>